<evidence type="ECO:0000313" key="4">
    <source>
        <dbReference type="WBParaSite" id="OFLC_0000295101-mRNA-1"/>
    </source>
</evidence>
<dbReference type="Pfam" id="PF05585">
    <property type="entry name" value="DUF1758"/>
    <property type="match status" value="1"/>
</dbReference>
<reference evidence="4" key="1">
    <citation type="submission" date="2016-06" db="UniProtKB">
        <authorList>
            <consortium name="WormBaseParasite"/>
        </authorList>
    </citation>
    <scope>IDENTIFICATION</scope>
</reference>
<organism evidence="4">
    <name type="scientific">Onchocerca flexuosa</name>
    <dbReference type="NCBI Taxonomy" id="387005"/>
    <lineage>
        <taxon>Eukaryota</taxon>
        <taxon>Metazoa</taxon>
        <taxon>Ecdysozoa</taxon>
        <taxon>Nematoda</taxon>
        <taxon>Chromadorea</taxon>
        <taxon>Rhabditida</taxon>
        <taxon>Spirurina</taxon>
        <taxon>Spiruromorpha</taxon>
        <taxon>Filarioidea</taxon>
        <taxon>Onchocercidae</taxon>
        <taxon>Onchocerca</taxon>
    </lineage>
</organism>
<keyword evidence="3" id="KW-1185">Reference proteome</keyword>
<dbReference type="AlphaFoldDB" id="A0A183H641"/>
<dbReference type="EMBL" id="UZAJ01001840">
    <property type="protein sequence ID" value="VDO34783.1"/>
    <property type="molecule type" value="Genomic_DNA"/>
</dbReference>
<dbReference type="WBParaSite" id="OFLC_0000295101-mRNA-1">
    <property type="protein sequence ID" value="OFLC_0000295101-mRNA-1"/>
    <property type="gene ID" value="OFLC_0000295101"/>
</dbReference>
<proteinExistence type="predicted"/>
<gene>
    <name evidence="2" type="ORF">OFLC_LOCUS2952</name>
</gene>
<dbReference type="Proteomes" id="UP000267606">
    <property type="component" value="Unassembled WGS sequence"/>
</dbReference>
<dbReference type="InterPro" id="IPR021109">
    <property type="entry name" value="Peptidase_aspartic_dom_sf"/>
</dbReference>
<feature type="domain" description="DUF1758" evidence="1">
    <location>
        <begin position="2"/>
        <end position="74"/>
    </location>
</feature>
<evidence type="ECO:0000313" key="3">
    <source>
        <dbReference type="Proteomes" id="UP000267606"/>
    </source>
</evidence>
<sequence length="96" mass="10942">MVFNPLLSQRQGKALALFDVGSQISFISKKLVLNLKKTAEQETKIASFGMKKSKTCITIRTQLICKRQNANKRHFKHEFNTADKKKMKYSSFAEGS</sequence>
<protein>
    <submittedName>
        <fullName evidence="4">DUF1758 domain-containing protein</fullName>
    </submittedName>
</protein>
<name>A0A183H641_9BILA</name>
<reference evidence="2 3" key="2">
    <citation type="submission" date="2018-11" db="EMBL/GenBank/DDBJ databases">
        <authorList>
            <consortium name="Pathogen Informatics"/>
        </authorList>
    </citation>
    <scope>NUCLEOTIDE SEQUENCE [LARGE SCALE GENOMIC DNA]</scope>
</reference>
<dbReference type="InterPro" id="IPR008737">
    <property type="entry name" value="DUF1758"/>
</dbReference>
<dbReference type="Gene3D" id="2.40.70.10">
    <property type="entry name" value="Acid Proteases"/>
    <property type="match status" value="1"/>
</dbReference>
<evidence type="ECO:0000313" key="2">
    <source>
        <dbReference type="EMBL" id="VDO34783.1"/>
    </source>
</evidence>
<accession>A0A183H641</accession>
<evidence type="ECO:0000259" key="1">
    <source>
        <dbReference type="Pfam" id="PF05585"/>
    </source>
</evidence>